<comment type="caution">
    <text evidence="7">The sequence shown here is derived from an EMBL/GenBank/DDBJ whole genome shotgun (WGS) entry which is preliminary data.</text>
</comment>
<dbReference type="PANTHER" id="PTHR43394:SF1">
    <property type="entry name" value="ATP-BINDING CASSETTE SUB-FAMILY B MEMBER 10, MITOCHONDRIAL"/>
    <property type="match status" value="1"/>
</dbReference>
<evidence type="ECO:0000256" key="1">
    <source>
        <dbReference type="ARBA" id="ARBA00004651"/>
    </source>
</evidence>
<dbReference type="CDD" id="cd18552">
    <property type="entry name" value="ABC_6TM_MsbA_like"/>
    <property type="match status" value="1"/>
</dbReference>
<protein>
    <submittedName>
        <fullName evidence="7">Lipid ABC transporter permease/ATP-binding protein</fullName>
    </submittedName>
</protein>
<keyword evidence="3 5" id="KW-1133">Transmembrane helix</keyword>
<comment type="subcellular location">
    <subcellularLocation>
        <location evidence="1">Cell membrane</location>
        <topology evidence="1">Multi-pass membrane protein</topology>
    </subcellularLocation>
</comment>
<dbReference type="SUPFAM" id="SSF90123">
    <property type="entry name" value="ABC transporter transmembrane region"/>
    <property type="match status" value="1"/>
</dbReference>
<proteinExistence type="predicted"/>
<dbReference type="Proteomes" id="UP000536534">
    <property type="component" value="Unassembled WGS sequence"/>
</dbReference>
<gene>
    <name evidence="7" type="ORF">GX576_03435</name>
</gene>
<feature type="domain" description="ABC transmembrane type-1" evidence="6">
    <location>
        <begin position="23"/>
        <end position="306"/>
    </location>
</feature>
<dbReference type="GO" id="GO:0005886">
    <property type="term" value="C:plasma membrane"/>
    <property type="evidence" value="ECO:0007669"/>
    <property type="project" value="UniProtKB-SubCell"/>
</dbReference>
<evidence type="ECO:0000256" key="5">
    <source>
        <dbReference type="SAM" id="Phobius"/>
    </source>
</evidence>
<dbReference type="EMBL" id="JAAYYV010000091">
    <property type="protein sequence ID" value="NLF53450.1"/>
    <property type="molecule type" value="Genomic_DNA"/>
</dbReference>
<dbReference type="GO" id="GO:0005524">
    <property type="term" value="F:ATP binding"/>
    <property type="evidence" value="ECO:0007669"/>
    <property type="project" value="UniProtKB-KW"/>
</dbReference>
<dbReference type="InterPro" id="IPR011527">
    <property type="entry name" value="ABC1_TM_dom"/>
</dbReference>
<dbReference type="InterPro" id="IPR039421">
    <property type="entry name" value="Type_1_exporter"/>
</dbReference>
<sequence length="358" mass="39568">MTSTRELYFRLLRYFKPYRGLAVLSVVLMAAAGGVDALLVRLLKDLIDGFDSLASGEMPLWVMPVVLLGLGLLRMLTSYGYEYTSSWLSSRITHDVRAEMYERLLRLPVATYDRSSVGELLSRVTYDVNQIMEAGLQVITVIVKDGVLAISLLAILFYTDWQLAMFCALLAPGVAISMKVVGRRQRRLSLQTQDSMGMLARILDESLGGHRVVKIFNGQDYEAGRFARTNQQVRRLTVKRAATTAINSGLNLFMVAVTIALIVYFAGVRTQAGALTAGAFVSFMGAMLLLQQPVKSLTKINDQLHRGLAAAQTVFALIDQATEPDLGTKPIEHARGEIDIRGLRFAYNDDKVPALQDI</sequence>
<evidence type="ECO:0000256" key="3">
    <source>
        <dbReference type="ARBA" id="ARBA00022989"/>
    </source>
</evidence>
<keyword evidence="2 5" id="KW-0812">Transmembrane</keyword>
<organism evidence="7 8">
    <name type="scientific">Thauera phenolivorans</name>
    <dbReference type="NCBI Taxonomy" id="1792543"/>
    <lineage>
        <taxon>Bacteria</taxon>
        <taxon>Pseudomonadati</taxon>
        <taxon>Pseudomonadota</taxon>
        <taxon>Betaproteobacteria</taxon>
        <taxon>Rhodocyclales</taxon>
        <taxon>Zoogloeaceae</taxon>
        <taxon>Thauera</taxon>
    </lineage>
</organism>
<reference evidence="7 8" key="1">
    <citation type="journal article" date="2020" name="Biotechnol. Biofuels">
        <title>New insights from the biogas microbiome by comprehensive genome-resolved metagenomics of nearly 1600 species originating from multiple anaerobic digesters.</title>
        <authorList>
            <person name="Campanaro S."/>
            <person name="Treu L."/>
            <person name="Rodriguez-R L.M."/>
            <person name="Kovalovszki A."/>
            <person name="Ziels R.M."/>
            <person name="Maus I."/>
            <person name="Zhu X."/>
            <person name="Kougias P.G."/>
            <person name="Basile A."/>
            <person name="Luo G."/>
            <person name="Schluter A."/>
            <person name="Konstantinidis K.T."/>
            <person name="Angelidaki I."/>
        </authorList>
    </citation>
    <scope>NUCLEOTIDE SEQUENCE [LARGE SCALE GENOMIC DNA]</scope>
    <source>
        <strain evidence="7">AS06rmzACSIP_256</strain>
    </source>
</reference>
<evidence type="ECO:0000256" key="2">
    <source>
        <dbReference type="ARBA" id="ARBA00022692"/>
    </source>
</evidence>
<keyword evidence="7" id="KW-0067">ATP-binding</keyword>
<evidence type="ECO:0000259" key="6">
    <source>
        <dbReference type="PROSITE" id="PS50929"/>
    </source>
</evidence>
<feature type="transmembrane region" description="Helical" evidence="5">
    <location>
        <begin position="163"/>
        <end position="181"/>
    </location>
</feature>
<feature type="transmembrane region" description="Helical" evidence="5">
    <location>
        <begin position="272"/>
        <end position="290"/>
    </location>
</feature>
<keyword evidence="4 5" id="KW-0472">Membrane</keyword>
<keyword evidence="7" id="KW-0547">Nucleotide-binding</keyword>
<feature type="transmembrane region" description="Helical" evidence="5">
    <location>
        <begin position="60"/>
        <end position="81"/>
    </location>
</feature>
<evidence type="ECO:0000313" key="8">
    <source>
        <dbReference type="Proteomes" id="UP000536534"/>
    </source>
</evidence>
<dbReference type="AlphaFoldDB" id="A0A7X7LUS0"/>
<dbReference type="GO" id="GO:0015421">
    <property type="term" value="F:ABC-type oligopeptide transporter activity"/>
    <property type="evidence" value="ECO:0007669"/>
    <property type="project" value="TreeGrafter"/>
</dbReference>
<dbReference type="Gene3D" id="1.20.1560.10">
    <property type="entry name" value="ABC transporter type 1, transmembrane domain"/>
    <property type="match status" value="1"/>
</dbReference>
<feature type="transmembrane region" description="Helical" evidence="5">
    <location>
        <begin position="138"/>
        <end position="157"/>
    </location>
</feature>
<dbReference type="PANTHER" id="PTHR43394">
    <property type="entry name" value="ATP-DEPENDENT PERMEASE MDL1, MITOCHONDRIAL"/>
    <property type="match status" value="1"/>
</dbReference>
<name>A0A7X7LUS0_9RHOO</name>
<dbReference type="PROSITE" id="PS50929">
    <property type="entry name" value="ABC_TM1F"/>
    <property type="match status" value="1"/>
</dbReference>
<feature type="transmembrane region" description="Helical" evidence="5">
    <location>
        <begin position="21"/>
        <end position="40"/>
    </location>
</feature>
<evidence type="ECO:0000313" key="7">
    <source>
        <dbReference type="EMBL" id="NLF53450.1"/>
    </source>
</evidence>
<dbReference type="Pfam" id="PF00664">
    <property type="entry name" value="ABC_membrane"/>
    <property type="match status" value="1"/>
</dbReference>
<feature type="transmembrane region" description="Helical" evidence="5">
    <location>
        <begin position="244"/>
        <end position="266"/>
    </location>
</feature>
<dbReference type="InterPro" id="IPR036640">
    <property type="entry name" value="ABC1_TM_sf"/>
</dbReference>
<accession>A0A7X7LUS0</accession>
<evidence type="ECO:0000256" key="4">
    <source>
        <dbReference type="ARBA" id="ARBA00023136"/>
    </source>
</evidence>
<feature type="non-terminal residue" evidence="7">
    <location>
        <position position="358"/>
    </location>
</feature>